<evidence type="ECO:0000256" key="1">
    <source>
        <dbReference type="ARBA" id="ARBA00009500"/>
    </source>
</evidence>
<dbReference type="GO" id="GO:0004867">
    <property type="term" value="F:serine-type endopeptidase inhibitor activity"/>
    <property type="evidence" value="ECO:0007669"/>
    <property type="project" value="InterPro"/>
</dbReference>
<dbReference type="SUPFAM" id="SSF56574">
    <property type="entry name" value="Serpins"/>
    <property type="match status" value="1"/>
</dbReference>
<keyword evidence="4" id="KW-1185">Reference proteome</keyword>
<dbReference type="InterPro" id="IPR036186">
    <property type="entry name" value="Serpin_sf"/>
</dbReference>
<dbReference type="InterPro" id="IPR023796">
    <property type="entry name" value="Serpin_dom"/>
</dbReference>
<dbReference type="Proteomes" id="UP001417504">
    <property type="component" value="Unassembled WGS sequence"/>
</dbReference>
<dbReference type="InterPro" id="IPR042178">
    <property type="entry name" value="Serpin_sf_1"/>
</dbReference>
<accession>A0AAP0ELU9</accession>
<sequence length="232" mass="25854">MNKTIKDVLPSASFVKEDERRKDPLLQCDAAIVARSMRIRKSLLTSGFTGKTQDQLLSFLNHDTLTELNTSASRLCSLFKTKQNNRDITLCSSNGVWVDKSFSLRDSFKHIAKSIYEAKTEEVDFQTKKHLPHTRVKVGRFGVPKFKVSFGFGASRALRELVVHHNALVEVDEEGTEAAAVIAIGMMGSAPNTLPPPRIDFVADHPFMFSIRDGVNGVVLFMGWFVNPLLVS</sequence>
<name>A0AAP0ELU9_9MAGN</name>
<proteinExistence type="inferred from homology"/>
<dbReference type="AlphaFoldDB" id="A0AAP0ELU9"/>
<gene>
    <name evidence="3" type="ORF">Sjap_024326</name>
</gene>
<dbReference type="PANTHER" id="PTHR11461:SF211">
    <property type="entry name" value="GH10112P-RELATED"/>
    <property type="match status" value="1"/>
</dbReference>
<feature type="domain" description="Serpin" evidence="2">
    <location>
        <begin position="163"/>
        <end position="228"/>
    </location>
</feature>
<comment type="similarity">
    <text evidence="1">Belongs to the serpin family.</text>
</comment>
<dbReference type="PANTHER" id="PTHR11461">
    <property type="entry name" value="SERINE PROTEASE INHIBITOR, SERPIN"/>
    <property type="match status" value="1"/>
</dbReference>
<evidence type="ECO:0000259" key="2">
    <source>
        <dbReference type="Pfam" id="PF00079"/>
    </source>
</evidence>
<dbReference type="Pfam" id="PF00079">
    <property type="entry name" value="Serpin"/>
    <property type="match status" value="2"/>
</dbReference>
<feature type="domain" description="Serpin" evidence="2">
    <location>
        <begin position="42"/>
        <end position="129"/>
    </location>
</feature>
<dbReference type="EMBL" id="JBBNAE010000010">
    <property type="protein sequence ID" value="KAK9091149.1"/>
    <property type="molecule type" value="Genomic_DNA"/>
</dbReference>
<comment type="caution">
    <text evidence="3">The sequence shown here is derived from an EMBL/GenBank/DDBJ whole genome shotgun (WGS) entry which is preliminary data.</text>
</comment>
<protein>
    <recommendedName>
        <fullName evidence="2">Serpin domain-containing protein</fullName>
    </recommendedName>
</protein>
<evidence type="ECO:0000313" key="3">
    <source>
        <dbReference type="EMBL" id="KAK9091149.1"/>
    </source>
</evidence>
<dbReference type="InterPro" id="IPR023795">
    <property type="entry name" value="Serpin_CS"/>
</dbReference>
<organism evidence="3 4">
    <name type="scientific">Stephania japonica</name>
    <dbReference type="NCBI Taxonomy" id="461633"/>
    <lineage>
        <taxon>Eukaryota</taxon>
        <taxon>Viridiplantae</taxon>
        <taxon>Streptophyta</taxon>
        <taxon>Embryophyta</taxon>
        <taxon>Tracheophyta</taxon>
        <taxon>Spermatophyta</taxon>
        <taxon>Magnoliopsida</taxon>
        <taxon>Ranunculales</taxon>
        <taxon>Menispermaceae</taxon>
        <taxon>Menispermoideae</taxon>
        <taxon>Cissampelideae</taxon>
        <taxon>Stephania</taxon>
    </lineage>
</organism>
<dbReference type="InterPro" id="IPR000215">
    <property type="entry name" value="Serpin_fam"/>
</dbReference>
<dbReference type="Gene3D" id="3.30.497.10">
    <property type="entry name" value="Antithrombin, subunit I, domain 2"/>
    <property type="match status" value="2"/>
</dbReference>
<reference evidence="3 4" key="1">
    <citation type="submission" date="2024-01" db="EMBL/GenBank/DDBJ databases">
        <title>Genome assemblies of Stephania.</title>
        <authorList>
            <person name="Yang L."/>
        </authorList>
    </citation>
    <scope>NUCLEOTIDE SEQUENCE [LARGE SCALE GENOMIC DNA]</scope>
    <source>
        <strain evidence="3">QJT</strain>
        <tissue evidence="3">Leaf</tissue>
    </source>
</reference>
<dbReference type="PROSITE" id="PS00284">
    <property type="entry name" value="SERPIN"/>
    <property type="match status" value="1"/>
</dbReference>
<evidence type="ECO:0000313" key="4">
    <source>
        <dbReference type="Proteomes" id="UP001417504"/>
    </source>
</evidence>
<dbReference type="GO" id="GO:0005615">
    <property type="term" value="C:extracellular space"/>
    <property type="evidence" value="ECO:0007669"/>
    <property type="project" value="InterPro"/>
</dbReference>